<gene>
    <name evidence="1" type="ORF">FB561_7012</name>
</gene>
<evidence type="ECO:0000313" key="2">
    <source>
        <dbReference type="Proteomes" id="UP000318380"/>
    </source>
</evidence>
<keyword evidence="2" id="KW-1185">Reference proteome</keyword>
<dbReference type="EMBL" id="VIVK01000003">
    <property type="protein sequence ID" value="TWD73127.1"/>
    <property type="molecule type" value="Genomic_DNA"/>
</dbReference>
<proteinExistence type="predicted"/>
<sequence>MARVLGVDAAKTGWVGVLLDGESLRAWIAADLADLIAQAEAEQPLTVVAIDVPIGLPDEGSRRADELARKAVGMLAASIPTTPTRAAVTGGVVAEVDEWIRAAHPRIVVEVHPEVSFARLAGQPLTDESTTWAGADRRLTLLQDAGINLTGDLGLTGTEVTVETVLNATAAAWTALRVAYGMAFSLPDPPETFSDNHPSAIWV</sequence>
<accession>A0A561B2P2</accession>
<reference evidence="1 2" key="1">
    <citation type="submission" date="2019-06" db="EMBL/GenBank/DDBJ databases">
        <title>Sequencing the genomes of 1000 actinobacteria strains.</title>
        <authorList>
            <person name="Klenk H.-P."/>
        </authorList>
    </citation>
    <scope>NUCLEOTIDE SEQUENCE [LARGE SCALE GENOMIC DNA]</scope>
    <source>
        <strain evidence="1 2">DSM 24683</strain>
    </source>
</reference>
<comment type="caution">
    <text evidence="1">The sequence shown here is derived from an EMBL/GenBank/DDBJ whole genome shotgun (WGS) entry which is preliminary data.</text>
</comment>
<dbReference type="Pfam" id="PF04250">
    <property type="entry name" value="DUF429"/>
    <property type="match status" value="1"/>
</dbReference>
<name>A0A561B2P2_9ACTN</name>
<dbReference type="Proteomes" id="UP000318380">
    <property type="component" value="Unassembled WGS sequence"/>
</dbReference>
<dbReference type="AlphaFoldDB" id="A0A561B2P2"/>
<protein>
    <submittedName>
        <fullName evidence="1">Putative RNase H-like nuclease</fullName>
    </submittedName>
</protein>
<dbReference type="InterPro" id="IPR007362">
    <property type="entry name" value="DUF429"/>
</dbReference>
<evidence type="ECO:0000313" key="1">
    <source>
        <dbReference type="EMBL" id="TWD73127.1"/>
    </source>
</evidence>
<organism evidence="1 2">
    <name type="scientific">Kribbella amoyensis</name>
    <dbReference type="NCBI Taxonomy" id="996641"/>
    <lineage>
        <taxon>Bacteria</taxon>
        <taxon>Bacillati</taxon>
        <taxon>Actinomycetota</taxon>
        <taxon>Actinomycetes</taxon>
        <taxon>Propionibacteriales</taxon>
        <taxon>Kribbellaceae</taxon>
        <taxon>Kribbella</taxon>
    </lineage>
</organism>
<dbReference type="RefSeq" id="WP_170284936.1">
    <property type="nucleotide sequence ID" value="NZ_VIVK01000003.1"/>
</dbReference>